<reference evidence="3 4" key="1">
    <citation type="journal article" date="2016" name="Nat. Commun.">
        <title>Thousands of microbial genomes shed light on interconnected biogeochemical processes in an aquifer system.</title>
        <authorList>
            <person name="Anantharaman K."/>
            <person name="Brown C.T."/>
            <person name="Hug L.A."/>
            <person name="Sharon I."/>
            <person name="Castelle C.J."/>
            <person name="Probst A.J."/>
            <person name="Thomas B.C."/>
            <person name="Singh A."/>
            <person name="Wilkins M.J."/>
            <person name="Karaoz U."/>
            <person name="Brodie E.L."/>
            <person name="Williams K.H."/>
            <person name="Hubbard S.S."/>
            <person name="Banfield J.F."/>
        </authorList>
    </citation>
    <scope>NUCLEOTIDE SEQUENCE [LARGE SCALE GENOMIC DNA]</scope>
</reference>
<evidence type="ECO:0000313" key="3">
    <source>
        <dbReference type="EMBL" id="OHA22458.1"/>
    </source>
</evidence>
<dbReference type="GO" id="GO:0070626">
    <property type="term" value="F:(S)-2-(5-amino-1-(5-phospho-D-ribosyl)imidazole-4-carboxamido) succinate lyase (fumarate-forming) activity"/>
    <property type="evidence" value="ECO:0007669"/>
    <property type="project" value="TreeGrafter"/>
</dbReference>
<evidence type="ECO:0000313" key="4">
    <source>
        <dbReference type="Proteomes" id="UP000176493"/>
    </source>
</evidence>
<dbReference type="InterPro" id="IPR008948">
    <property type="entry name" value="L-Aspartase-like"/>
</dbReference>
<feature type="domain" description="Fumarate lyase N-terminal" evidence="2">
    <location>
        <begin position="90"/>
        <end position="203"/>
    </location>
</feature>
<dbReference type="InterPro" id="IPR020557">
    <property type="entry name" value="Fumarate_lyase_CS"/>
</dbReference>
<dbReference type="SUPFAM" id="SSF48557">
    <property type="entry name" value="L-aspartase-like"/>
    <property type="match status" value="1"/>
</dbReference>
<dbReference type="Proteomes" id="UP000176493">
    <property type="component" value="Unassembled WGS sequence"/>
</dbReference>
<dbReference type="InterPro" id="IPR000362">
    <property type="entry name" value="Fumarate_lyase_fam"/>
</dbReference>
<dbReference type="InterPro" id="IPR024083">
    <property type="entry name" value="Fumarase/histidase_N"/>
</dbReference>
<dbReference type="GO" id="GO:0044208">
    <property type="term" value="P:'de novo' AMP biosynthetic process"/>
    <property type="evidence" value="ECO:0007669"/>
    <property type="project" value="TreeGrafter"/>
</dbReference>
<dbReference type="PANTHER" id="PTHR43172">
    <property type="entry name" value="ADENYLOSUCCINATE LYASE"/>
    <property type="match status" value="1"/>
</dbReference>
<protein>
    <recommendedName>
        <fullName evidence="2">Fumarate lyase N-terminal domain-containing protein</fullName>
    </recommendedName>
</protein>
<dbReference type="PRINTS" id="PR00149">
    <property type="entry name" value="FUMRATELYASE"/>
</dbReference>
<dbReference type="Pfam" id="PF00206">
    <property type="entry name" value="Lyase_1"/>
    <property type="match status" value="2"/>
</dbReference>
<dbReference type="GO" id="GO:0004018">
    <property type="term" value="F:N6-(1,2-dicarboxyethyl)AMP AMP-lyase (fumarate-forming) activity"/>
    <property type="evidence" value="ECO:0007669"/>
    <property type="project" value="TreeGrafter"/>
</dbReference>
<comment type="caution">
    <text evidence="3">The sequence shown here is derived from an EMBL/GenBank/DDBJ whole genome shotgun (WGS) entry which is preliminary data.</text>
</comment>
<dbReference type="Gene3D" id="1.20.200.10">
    <property type="entry name" value="Fumarase/aspartase (Central domain)"/>
    <property type="match status" value="1"/>
</dbReference>
<dbReference type="EMBL" id="MHRJ01000025">
    <property type="protein sequence ID" value="OHA22458.1"/>
    <property type="molecule type" value="Genomic_DNA"/>
</dbReference>
<dbReference type="PROSITE" id="PS00163">
    <property type="entry name" value="FUMARATE_LYASES"/>
    <property type="match status" value="1"/>
</dbReference>
<gene>
    <name evidence="3" type="ORF">A2W52_00520</name>
</gene>
<evidence type="ECO:0000259" key="2">
    <source>
        <dbReference type="Pfam" id="PF00206"/>
    </source>
</evidence>
<feature type="domain" description="Fumarate lyase N-terminal" evidence="2">
    <location>
        <begin position="226"/>
        <end position="317"/>
    </location>
</feature>
<dbReference type="GO" id="GO:0005829">
    <property type="term" value="C:cytosol"/>
    <property type="evidence" value="ECO:0007669"/>
    <property type="project" value="TreeGrafter"/>
</dbReference>
<evidence type="ECO:0000256" key="1">
    <source>
        <dbReference type="ARBA" id="ARBA00023239"/>
    </source>
</evidence>
<accession>A0A1G2MEZ3</accession>
<dbReference type="Gene3D" id="1.10.275.10">
    <property type="entry name" value="Fumarase/aspartase (N-terminal domain)"/>
    <property type="match status" value="1"/>
</dbReference>
<organism evidence="3 4">
    <name type="scientific">Candidatus Taylorbacteria bacterium RIFCSPHIGHO2_02_49_25</name>
    <dbReference type="NCBI Taxonomy" id="1802305"/>
    <lineage>
        <taxon>Bacteria</taxon>
        <taxon>Candidatus Tayloriibacteriota</taxon>
    </lineage>
</organism>
<dbReference type="PANTHER" id="PTHR43172:SF1">
    <property type="entry name" value="ADENYLOSUCCINATE LYASE"/>
    <property type="match status" value="1"/>
</dbReference>
<dbReference type="AlphaFoldDB" id="A0A1G2MEZ3"/>
<dbReference type="InterPro" id="IPR022761">
    <property type="entry name" value="Fumarate_lyase_N"/>
</dbReference>
<proteinExistence type="predicted"/>
<sequence>MNLTLPGNPRYQPKSLQPFFGYDNLMRPIGEVELASLEVLSEVGVIPRTEWATLTPAKREAVLGIETSRVDEVERRVTKHDIRAWVLLAKEILGPPLDRWVHVVLTSYDPIETARSLQYCRAHDLVIKPRIAEVVSIFVEHIRRFADIVQIGRTHGQHALPITIGFWLATILSRILTNFGVMDMFKRGLTGKISGAVGAHNAHMGLGIAQRCEEAPPDKGAPYGNRSFEHRVLRKLGLQPATISTQILPPEYLAYYLNAAVLTTGAFGQLGRDCRQLMRSEIAEVAESFEEGQAGSSTMAHKRNPVNFESLEGMYIRTMAEYVKVMAILISEHQRDLVGSCVMRDFPIIIVNLVQQLETLLRKNDKGISFLKRITVNEDACRMNFGRSENVILAEPWYIALQMAGYPEDAHELINRKAVPMCTGSTFLHNAIAELAETDVELSRALDRIPSEVYGLLRKPEEYTGDAAACALSIADWAEQQTKEWGK</sequence>
<keyword evidence="1" id="KW-0456">Lyase</keyword>
<name>A0A1G2MEZ3_9BACT</name>